<comment type="similarity">
    <text evidence="1">Belongs to the transferase hexapeptide repeat family.</text>
</comment>
<name>A0A4R5D4Y9_9FLAO</name>
<dbReference type="AlphaFoldDB" id="A0A4R5D4Y9"/>
<dbReference type="Gene3D" id="3.40.50.20">
    <property type="match status" value="1"/>
</dbReference>
<dbReference type="GO" id="GO:0016746">
    <property type="term" value="F:acyltransferase activity"/>
    <property type="evidence" value="ECO:0007669"/>
    <property type="project" value="UniProtKB-KW"/>
</dbReference>
<dbReference type="OrthoDB" id="708224at2"/>
<comment type="caution">
    <text evidence="4">The sequence shown here is derived from an EMBL/GenBank/DDBJ whole genome shotgun (WGS) entry which is preliminary data.</text>
</comment>
<dbReference type="RefSeq" id="WP_132064394.1">
    <property type="nucleotide sequence ID" value="NZ_SMFN01000001.1"/>
</dbReference>
<feature type="domain" description="PglD N-terminal" evidence="3">
    <location>
        <begin position="3"/>
        <end position="81"/>
    </location>
</feature>
<dbReference type="EMBL" id="SMFN01000001">
    <property type="protein sequence ID" value="TDE07567.1"/>
    <property type="molecule type" value="Genomic_DNA"/>
</dbReference>
<feature type="active site" description="Proton acceptor" evidence="2">
    <location>
        <position position="138"/>
    </location>
</feature>
<sequence>MQNLIIIGAGGLGRETLQWAKDINKNNLQWNILGFIDDNQNALEGCKCSHPIIGTIKNWTPKKEEVFICAIAAPQLKEQMVVLLKNKGAKFTNIIHPTAIIGDENEIGEGLIMYPFSRITVNTRIGNFVTLLSSGVGHDAEIGDYSTIFSGCLITGGAILGKRVTVSSNSVIISHKNVGNDAFIGAGSVVMRTVEVNDRVMGNPARKFVPKI</sequence>
<keyword evidence="5" id="KW-1185">Reference proteome</keyword>
<accession>A0A4R5D4Y9</accession>
<dbReference type="PANTHER" id="PTHR43300:SF7">
    <property type="entry name" value="UDP-N-ACETYLBACILLOSAMINE N-ACETYLTRANSFERASE"/>
    <property type="match status" value="1"/>
</dbReference>
<dbReference type="InterPro" id="IPR020019">
    <property type="entry name" value="AcTrfase_PglD-like"/>
</dbReference>
<dbReference type="CDD" id="cd03360">
    <property type="entry name" value="LbH_AT_putative"/>
    <property type="match status" value="1"/>
</dbReference>
<evidence type="ECO:0000256" key="2">
    <source>
        <dbReference type="PIRSR" id="PIRSR620019-1"/>
    </source>
</evidence>
<reference evidence="4 5" key="1">
    <citation type="submission" date="2019-03" db="EMBL/GenBank/DDBJ databases">
        <title>Flavobacterium LB-D12 sp. nov., isolated from arctic soil.</title>
        <authorList>
            <person name="Chaudhary D.K."/>
        </authorList>
    </citation>
    <scope>NUCLEOTIDE SEQUENCE [LARGE SCALE GENOMIC DNA]</scope>
    <source>
        <strain evidence="4 5">LB-D12</strain>
    </source>
</reference>
<evidence type="ECO:0000313" key="4">
    <source>
        <dbReference type="EMBL" id="TDE07567.1"/>
    </source>
</evidence>
<dbReference type="InterPro" id="IPR041561">
    <property type="entry name" value="PglD_N"/>
</dbReference>
<gene>
    <name evidence="4" type="ORF">E0F91_00295</name>
</gene>
<dbReference type="SUPFAM" id="SSF51161">
    <property type="entry name" value="Trimeric LpxA-like enzymes"/>
    <property type="match status" value="1"/>
</dbReference>
<evidence type="ECO:0000256" key="1">
    <source>
        <dbReference type="ARBA" id="ARBA00007274"/>
    </source>
</evidence>
<organism evidence="4 5">
    <name type="scientific">Flavobacterium sandaracinum</name>
    <dbReference type="NCBI Taxonomy" id="2541733"/>
    <lineage>
        <taxon>Bacteria</taxon>
        <taxon>Pseudomonadati</taxon>
        <taxon>Bacteroidota</taxon>
        <taxon>Flavobacteriia</taxon>
        <taxon>Flavobacteriales</taxon>
        <taxon>Flavobacteriaceae</taxon>
        <taxon>Flavobacterium</taxon>
    </lineage>
</organism>
<keyword evidence="4" id="KW-0012">Acyltransferase</keyword>
<dbReference type="Pfam" id="PF17836">
    <property type="entry name" value="PglD_N"/>
    <property type="match status" value="1"/>
</dbReference>
<proteinExistence type="inferred from homology"/>
<dbReference type="InterPro" id="IPR011004">
    <property type="entry name" value="Trimer_LpxA-like_sf"/>
</dbReference>
<feature type="site" description="Increases basicity of active site His" evidence="2">
    <location>
        <position position="139"/>
    </location>
</feature>
<dbReference type="NCBIfam" id="TIGR03570">
    <property type="entry name" value="NeuD_NnaD"/>
    <property type="match status" value="1"/>
</dbReference>
<dbReference type="InterPro" id="IPR050179">
    <property type="entry name" value="Trans_hexapeptide_repeat"/>
</dbReference>
<dbReference type="Gene3D" id="2.160.10.10">
    <property type="entry name" value="Hexapeptide repeat proteins"/>
    <property type="match status" value="1"/>
</dbReference>
<evidence type="ECO:0000259" key="3">
    <source>
        <dbReference type="Pfam" id="PF17836"/>
    </source>
</evidence>
<keyword evidence="4" id="KW-0808">Transferase</keyword>
<dbReference type="Proteomes" id="UP000294644">
    <property type="component" value="Unassembled WGS sequence"/>
</dbReference>
<protein>
    <submittedName>
        <fullName evidence="4">Sugar O-acyltransferase</fullName>
    </submittedName>
</protein>
<dbReference type="PANTHER" id="PTHR43300">
    <property type="entry name" value="ACETYLTRANSFERASE"/>
    <property type="match status" value="1"/>
</dbReference>
<evidence type="ECO:0000313" key="5">
    <source>
        <dbReference type="Proteomes" id="UP000294644"/>
    </source>
</evidence>